<keyword evidence="5" id="KW-0539">Nucleus</keyword>
<feature type="region of interest" description="Disordered" evidence="6">
    <location>
        <begin position="321"/>
        <end position="453"/>
    </location>
</feature>
<dbReference type="InterPro" id="IPR007219">
    <property type="entry name" value="XnlR_reg_dom"/>
</dbReference>
<feature type="region of interest" description="Disordered" evidence="6">
    <location>
        <begin position="487"/>
        <end position="533"/>
    </location>
</feature>
<proteinExistence type="predicted"/>
<evidence type="ECO:0000256" key="1">
    <source>
        <dbReference type="ARBA" id="ARBA00004123"/>
    </source>
</evidence>
<sequence>MQQQQHQQQNRPPPNDWQSQQSDDQPATGYYSNDDYIIWASSQPQPPPQLQPQPQSQQPNNPFPYPNDLSHQLALQERGMVPGFPNSSSEYDSVSPEDVEAEVEGSGSSMFRTLNDPASTSSSGEFNRSASAADIPSQSFSGSFSGPSGIPSSDHIAPSGTSLRRGMACKFCRRRKLRCSGERPLCSSCVKYKQECEYQPPVKVQRVQGSELHTAELSDYIQQGGIVNPTPAFSSQPLAYDENELVPLYTDTFNDGNPHTQYQYIDYPLPPLVGDETTFTQTVPTNDSNFHTYVPALPQATFQTTYPNQTDFQYTYPSYPESSQAVELSNNPSPTRHSISLPTQPTQSQFSQGFDPSVLSSSSHPGNGFDNSLQDDNIIPNYSFPNDPTAQSQSQHTQPLGLVPSRNPLPSNTMTPSLAHQPSDSSSSQATQIINTPSGSVSTPGSIHAPPGSQSMYAEVASLRYTAEIGEIDPVEKLTERLGEFLFSPKETSEQDPTVQKEDLPSTSAKKRRTVKTQSGQWTNENKPRPDELARTSVFRSRIESDGLRDEHRNLLLDCFLAHCRLFFEMSIPRFRYRMTFNDRRKPSLALLNGMYLWATRMSASPNLSAMEAHFFSEACRHLDSAGPNSDRLIDAVRAAMLLCAYAYTNGRHHEGWLIAGLAVRLVTSTGLHQISSLTFRKPPKDNPFLRNRIHLLPPPEDAIELAERVHAFWCVYAIEKCGALATGFPSSLRDEEISTPFGRPLDEIASQAVTSQDDLTIRDLYRGNAHPRPDGDSPYIRWIKAVTILERASKLTFLHPTDDSEYNQAWSSYGKALLASPSSSPLPPPAWLNQPKYKNPKDYDECAEALKQYVSSLGIDGINPVERRRMAEQEGSELPQIKSHSILLHHQVFAIEMLMHDINSTDVGNDIAVAAGRRSAELIKALPSIPPQEVDAHVILVWCMIAKTLIKELRRTTIVGDFSASRVVEEDIDVLIAEMRRISSTMHIARVQSLAMEELKKAALAS</sequence>
<feature type="region of interest" description="Disordered" evidence="6">
    <location>
        <begin position="1"/>
        <end position="159"/>
    </location>
</feature>
<dbReference type="PROSITE" id="PS50048">
    <property type="entry name" value="ZN2_CY6_FUNGAL_2"/>
    <property type="match status" value="1"/>
</dbReference>
<dbReference type="GeneID" id="87953700"/>
<accession>A0ABZ1CSM8</accession>
<dbReference type="SMART" id="SM00906">
    <property type="entry name" value="Fungal_trans"/>
    <property type="match status" value="1"/>
</dbReference>
<protein>
    <recommendedName>
        <fullName evidence="7">Zn(2)-C6 fungal-type domain-containing protein</fullName>
    </recommendedName>
</protein>
<evidence type="ECO:0000256" key="5">
    <source>
        <dbReference type="ARBA" id="ARBA00023242"/>
    </source>
</evidence>
<name>A0ABZ1CSM8_9TREE</name>
<dbReference type="Pfam" id="PF04082">
    <property type="entry name" value="Fungal_trans"/>
    <property type="match status" value="1"/>
</dbReference>
<keyword evidence="9" id="KW-1185">Reference proteome</keyword>
<dbReference type="PANTHER" id="PTHR47338:SF29">
    <property type="entry name" value="ZN(2)-C6 FUNGAL-TYPE DOMAIN-CONTAINING PROTEIN"/>
    <property type="match status" value="1"/>
</dbReference>
<feature type="compositionally biased region" description="Polar residues" evidence="6">
    <location>
        <begin position="16"/>
        <end position="25"/>
    </location>
</feature>
<keyword evidence="2" id="KW-0479">Metal-binding</keyword>
<dbReference type="CDD" id="cd00067">
    <property type="entry name" value="GAL4"/>
    <property type="match status" value="1"/>
</dbReference>
<evidence type="ECO:0000313" key="9">
    <source>
        <dbReference type="Proteomes" id="UP001329825"/>
    </source>
</evidence>
<dbReference type="InterPro" id="IPR050815">
    <property type="entry name" value="TF_fung"/>
</dbReference>
<feature type="compositionally biased region" description="Polar residues" evidence="6">
    <location>
        <begin position="321"/>
        <end position="375"/>
    </location>
</feature>
<evidence type="ECO:0000313" key="8">
    <source>
        <dbReference type="EMBL" id="WRT64635.1"/>
    </source>
</evidence>
<reference evidence="8 9" key="1">
    <citation type="submission" date="2024-01" db="EMBL/GenBank/DDBJ databases">
        <title>Comparative genomics of Cryptococcus and Kwoniella reveals pathogenesis evolution and contrasting modes of karyotype evolution via chromosome fusion or intercentromeric recombination.</title>
        <authorList>
            <person name="Coelho M.A."/>
            <person name="David-Palma M."/>
            <person name="Shea T."/>
            <person name="Bowers K."/>
            <person name="McGinley-Smith S."/>
            <person name="Mohammad A.W."/>
            <person name="Gnirke A."/>
            <person name="Yurkov A.M."/>
            <person name="Nowrousian M."/>
            <person name="Sun S."/>
            <person name="Cuomo C.A."/>
            <person name="Heitman J."/>
        </authorList>
    </citation>
    <scope>NUCLEOTIDE SEQUENCE [LARGE SCALE GENOMIC DNA]</scope>
    <source>
        <strain evidence="8">CBS 11374</strain>
    </source>
</reference>
<evidence type="ECO:0000256" key="2">
    <source>
        <dbReference type="ARBA" id="ARBA00022723"/>
    </source>
</evidence>
<feature type="domain" description="Zn(2)-C6 fungal-type" evidence="7">
    <location>
        <begin position="168"/>
        <end position="198"/>
    </location>
</feature>
<organism evidence="8 9">
    <name type="scientific">Kwoniella shivajii</name>
    <dbReference type="NCBI Taxonomy" id="564305"/>
    <lineage>
        <taxon>Eukaryota</taxon>
        <taxon>Fungi</taxon>
        <taxon>Dikarya</taxon>
        <taxon>Basidiomycota</taxon>
        <taxon>Agaricomycotina</taxon>
        <taxon>Tremellomycetes</taxon>
        <taxon>Tremellales</taxon>
        <taxon>Cryptococcaceae</taxon>
        <taxon>Kwoniella</taxon>
    </lineage>
</organism>
<keyword evidence="4" id="KW-0804">Transcription</keyword>
<feature type="compositionally biased region" description="Polar residues" evidence="6">
    <location>
        <begin position="106"/>
        <end position="130"/>
    </location>
</feature>
<feature type="compositionally biased region" description="Polar residues" evidence="6">
    <location>
        <begin position="383"/>
        <end position="398"/>
    </location>
</feature>
<dbReference type="SUPFAM" id="SSF57701">
    <property type="entry name" value="Zn2/Cys6 DNA-binding domain"/>
    <property type="match status" value="1"/>
</dbReference>
<feature type="compositionally biased region" description="Polar residues" evidence="6">
    <location>
        <begin position="408"/>
        <end position="445"/>
    </location>
</feature>
<gene>
    <name evidence="8" type="ORF">IL334_001569</name>
</gene>
<dbReference type="PROSITE" id="PS00463">
    <property type="entry name" value="ZN2_CY6_FUNGAL_1"/>
    <property type="match status" value="1"/>
</dbReference>
<dbReference type="RefSeq" id="XP_062789375.1">
    <property type="nucleotide sequence ID" value="XM_062933324.1"/>
</dbReference>
<evidence type="ECO:0000256" key="3">
    <source>
        <dbReference type="ARBA" id="ARBA00023015"/>
    </source>
</evidence>
<feature type="compositionally biased region" description="Low complexity" evidence="6">
    <location>
        <begin position="135"/>
        <end position="153"/>
    </location>
</feature>
<evidence type="ECO:0000256" key="4">
    <source>
        <dbReference type="ARBA" id="ARBA00023163"/>
    </source>
</evidence>
<dbReference type="EMBL" id="CP141882">
    <property type="protein sequence ID" value="WRT64635.1"/>
    <property type="molecule type" value="Genomic_DNA"/>
</dbReference>
<feature type="compositionally biased region" description="Polar residues" evidence="6">
    <location>
        <begin position="516"/>
        <end position="525"/>
    </location>
</feature>
<evidence type="ECO:0000259" key="7">
    <source>
        <dbReference type="PROSITE" id="PS50048"/>
    </source>
</evidence>
<comment type="subcellular location">
    <subcellularLocation>
        <location evidence="1">Nucleus</location>
    </subcellularLocation>
</comment>
<dbReference type="InterPro" id="IPR001138">
    <property type="entry name" value="Zn2Cys6_DnaBD"/>
</dbReference>
<dbReference type="Proteomes" id="UP001329825">
    <property type="component" value="Chromosome 2"/>
</dbReference>
<dbReference type="Pfam" id="PF00172">
    <property type="entry name" value="Zn_clus"/>
    <property type="match status" value="1"/>
</dbReference>
<evidence type="ECO:0000256" key="6">
    <source>
        <dbReference type="SAM" id="MobiDB-lite"/>
    </source>
</evidence>
<dbReference type="SMART" id="SM00066">
    <property type="entry name" value="GAL4"/>
    <property type="match status" value="1"/>
</dbReference>
<dbReference type="InterPro" id="IPR036864">
    <property type="entry name" value="Zn2-C6_fun-type_DNA-bd_sf"/>
</dbReference>
<dbReference type="CDD" id="cd12148">
    <property type="entry name" value="fungal_TF_MHR"/>
    <property type="match status" value="1"/>
</dbReference>
<dbReference type="Gene3D" id="4.10.240.10">
    <property type="entry name" value="Zn(2)-C6 fungal-type DNA-binding domain"/>
    <property type="match status" value="1"/>
</dbReference>
<keyword evidence="3" id="KW-0805">Transcription regulation</keyword>
<dbReference type="PANTHER" id="PTHR47338">
    <property type="entry name" value="ZN(II)2CYS6 TRANSCRIPTION FACTOR (EUROFUNG)-RELATED"/>
    <property type="match status" value="1"/>
</dbReference>